<evidence type="ECO:0000256" key="4">
    <source>
        <dbReference type="ARBA" id="ARBA00023125"/>
    </source>
</evidence>
<dbReference type="SUPFAM" id="SSF55781">
    <property type="entry name" value="GAF domain-like"/>
    <property type="match status" value="1"/>
</dbReference>
<comment type="caution">
    <text evidence="7">The sequence shown here is derived from an EMBL/GenBank/DDBJ whole genome shotgun (WGS) entry which is preliminary data.</text>
</comment>
<dbReference type="InterPro" id="IPR025943">
    <property type="entry name" value="Sigma_54_int_dom_ATP-bd_2"/>
</dbReference>
<dbReference type="Pfam" id="PF02954">
    <property type="entry name" value="HTH_8"/>
    <property type="match status" value="1"/>
</dbReference>
<name>A0ABT2R2A3_9GAMM</name>
<evidence type="ECO:0000313" key="7">
    <source>
        <dbReference type="EMBL" id="MCU5783918.1"/>
    </source>
</evidence>
<keyword evidence="5" id="KW-0804">Transcription</keyword>
<sequence length="531" mass="59037">MLSSGLNVGDAARGEDVDLIVLREAAQLISRADTPELAIGSILRLLSQMLGLNRARVLLPGIQDHGLSIRYAYGLTNEERARGRYRPGEGIVGRVMDSGQIAVVQDIDEEPLFLFRAVGRRTLPDEIVSYVAVPLMDGGVPMGVLAAHRLRQRPRKFDRDLATLRTVAVFIVQILKCHALLEERTASLRDENRQLKDALSHCRPSHGILGESAPLREALSNALKVAATEVTVLLTGESGTGKERFAELLHNQSPRQDGPFLAINCAAIPEQLLESELFGHEKGAFTGANTQKKGKIELADGGTLFLDEIGDMNPDLQSKLLRVLEKRAVQRVGGSCDIPVSVRIIAATHKNLQRAVGAGHFRLDLYYRLNVLPIHLPPLRERHGDVRLLTRHFLYRTNREYQRDVVLSAEAMEQLERYGWPGNIRQLENILRRAVLMAHDHTLTGTDVERILAQESSPVSDAPPIIATPAPLAAVLERPYRRVREQDRAMLDDALRRAGGNKSRAARSLGMTPRQFRYHLQKLADREARSD</sequence>
<dbReference type="CDD" id="cd00009">
    <property type="entry name" value="AAA"/>
    <property type="match status" value="1"/>
</dbReference>
<dbReference type="SMART" id="SM00065">
    <property type="entry name" value="GAF"/>
    <property type="match status" value="1"/>
</dbReference>
<gene>
    <name evidence="7" type="ORF">MA04_03218</name>
</gene>
<dbReference type="InterPro" id="IPR058031">
    <property type="entry name" value="AAA_lid_NorR"/>
</dbReference>
<organism evidence="7 8">
    <name type="scientific">Alloalcanivorax balearicus MACL04</name>
    <dbReference type="NCBI Taxonomy" id="1177182"/>
    <lineage>
        <taxon>Bacteria</taxon>
        <taxon>Pseudomonadati</taxon>
        <taxon>Pseudomonadota</taxon>
        <taxon>Gammaproteobacteria</taxon>
        <taxon>Oceanospirillales</taxon>
        <taxon>Alcanivoracaceae</taxon>
        <taxon>Alloalcanivorax</taxon>
    </lineage>
</organism>
<dbReference type="InterPro" id="IPR002078">
    <property type="entry name" value="Sigma_54_int"/>
</dbReference>
<keyword evidence="2" id="KW-0067">ATP-binding</keyword>
<reference evidence="7" key="1">
    <citation type="submission" date="2012-09" db="EMBL/GenBank/DDBJ databases">
        <title>Genome Sequence of alkane-degrading Bacterium Alcanivorax balearicus MACL04.</title>
        <authorList>
            <person name="Lai Q."/>
            <person name="Shao Z."/>
        </authorList>
    </citation>
    <scope>NUCLEOTIDE SEQUENCE</scope>
    <source>
        <strain evidence="7">MACL04</strain>
    </source>
</reference>
<dbReference type="InterPro" id="IPR025662">
    <property type="entry name" value="Sigma_54_int_dom_ATP-bd_1"/>
</dbReference>
<dbReference type="SUPFAM" id="SSF52540">
    <property type="entry name" value="P-loop containing nucleoside triphosphate hydrolases"/>
    <property type="match status" value="1"/>
</dbReference>
<dbReference type="InterPro" id="IPR009057">
    <property type="entry name" value="Homeodomain-like_sf"/>
</dbReference>
<protein>
    <recommendedName>
        <fullName evidence="6">Sigma-54 factor interaction domain-containing protein</fullName>
    </recommendedName>
</protein>
<keyword evidence="8" id="KW-1185">Reference proteome</keyword>
<dbReference type="PROSITE" id="PS50045">
    <property type="entry name" value="SIGMA54_INTERACT_4"/>
    <property type="match status" value="1"/>
</dbReference>
<keyword evidence="4" id="KW-0238">DNA-binding</keyword>
<dbReference type="Gene3D" id="3.40.50.300">
    <property type="entry name" value="P-loop containing nucleotide triphosphate hydrolases"/>
    <property type="match status" value="1"/>
</dbReference>
<dbReference type="Pfam" id="PF00158">
    <property type="entry name" value="Sigma54_activat"/>
    <property type="match status" value="1"/>
</dbReference>
<dbReference type="SUPFAM" id="SSF46689">
    <property type="entry name" value="Homeodomain-like"/>
    <property type="match status" value="1"/>
</dbReference>
<dbReference type="InterPro" id="IPR002197">
    <property type="entry name" value="HTH_Fis"/>
</dbReference>
<dbReference type="PROSITE" id="PS00675">
    <property type="entry name" value="SIGMA54_INTERACT_1"/>
    <property type="match status" value="1"/>
</dbReference>
<dbReference type="InterPro" id="IPR003593">
    <property type="entry name" value="AAA+_ATPase"/>
</dbReference>
<feature type="domain" description="Sigma-54 factor interaction" evidence="6">
    <location>
        <begin position="208"/>
        <end position="436"/>
    </location>
</feature>
<dbReference type="PANTHER" id="PTHR32071">
    <property type="entry name" value="TRANSCRIPTIONAL REGULATORY PROTEIN"/>
    <property type="match status" value="1"/>
</dbReference>
<dbReference type="InterPro" id="IPR003018">
    <property type="entry name" value="GAF"/>
</dbReference>
<dbReference type="RefSeq" id="WP_262461590.1">
    <property type="nucleotide sequence ID" value="NZ_ARXS01000021.1"/>
</dbReference>
<keyword evidence="1" id="KW-0547">Nucleotide-binding</keyword>
<dbReference type="SMART" id="SM00382">
    <property type="entry name" value="AAA"/>
    <property type="match status" value="1"/>
</dbReference>
<dbReference type="InterPro" id="IPR029016">
    <property type="entry name" value="GAF-like_dom_sf"/>
</dbReference>
<dbReference type="InterPro" id="IPR025944">
    <property type="entry name" value="Sigma_54_int_dom_CS"/>
</dbReference>
<dbReference type="PROSITE" id="PS00676">
    <property type="entry name" value="SIGMA54_INTERACT_2"/>
    <property type="match status" value="1"/>
</dbReference>
<dbReference type="Gene3D" id="3.30.450.40">
    <property type="match status" value="1"/>
</dbReference>
<dbReference type="PRINTS" id="PR01590">
    <property type="entry name" value="HTHFIS"/>
</dbReference>
<evidence type="ECO:0000256" key="2">
    <source>
        <dbReference type="ARBA" id="ARBA00022840"/>
    </source>
</evidence>
<dbReference type="EMBL" id="ARXS01000021">
    <property type="protein sequence ID" value="MCU5783918.1"/>
    <property type="molecule type" value="Genomic_DNA"/>
</dbReference>
<accession>A0ABT2R2A3</accession>
<dbReference type="PROSITE" id="PS00688">
    <property type="entry name" value="SIGMA54_INTERACT_3"/>
    <property type="match status" value="1"/>
</dbReference>
<proteinExistence type="predicted"/>
<evidence type="ECO:0000256" key="5">
    <source>
        <dbReference type="ARBA" id="ARBA00023163"/>
    </source>
</evidence>
<evidence type="ECO:0000256" key="1">
    <source>
        <dbReference type="ARBA" id="ARBA00022741"/>
    </source>
</evidence>
<keyword evidence="3" id="KW-0805">Transcription regulation</keyword>
<evidence type="ECO:0000259" key="6">
    <source>
        <dbReference type="PROSITE" id="PS50045"/>
    </source>
</evidence>
<dbReference type="InterPro" id="IPR027417">
    <property type="entry name" value="P-loop_NTPase"/>
</dbReference>
<dbReference type="Pfam" id="PF01590">
    <property type="entry name" value="GAF"/>
    <property type="match status" value="1"/>
</dbReference>
<dbReference type="Gene3D" id="1.10.8.60">
    <property type="match status" value="1"/>
</dbReference>
<evidence type="ECO:0000313" key="8">
    <source>
        <dbReference type="Proteomes" id="UP001064106"/>
    </source>
</evidence>
<evidence type="ECO:0000256" key="3">
    <source>
        <dbReference type="ARBA" id="ARBA00023015"/>
    </source>
</evidence>
<dbReference type="Pfam" id="PF25601">
    <property type="entry name" value="AAA_lid_14"/>
    <property type="match status" value="1"/>
</dbReference>
<dbReference type="Gene3D" id="1.10.10.60">
    <property type="entry name" value="Homeodomain-like"/>
    <property type="match status" value="1"/>
</dbReference>
<dbReference type="Proteomes" id="UP001064106">
    <property type="component" value="Unassembled WGS sequence"/>
</dbReference>